<reference evidence="1" key="1">
    <citation type="journal article" date="2023" name="Mol. Phylogenet. Evol.">
        <title>Genome-scale phylogeny and comparative genomics of the fungal order Sordariales.</title>
        <authorList>
            <person name="Hensen N."/>
            <person name="Bonometti L."/>
            <person name="Westerberg I."/>
            <person name="Brannstrom I.O."/>
            <person name="Guillou S."/>
            <person name="Cros-Aarteil S."/>
            <person name="Calhoun S."/>
            <person name="Haridas S."/>
            <person name="Kuo A."/>
            <person name="Mondo S."/>
            <person name="Pangilinan J."/>
            <person name="Riley R."/>
            <person name="LaButti K."/>
            <person name="Andreopoulos B."/>
            <person name="Lipzen A."/>
            <person name="Chen C."/>
            <person name="Yan M."/>
            <person name="Daum C."/>
            <person name="Ng V."/>
            <person name="Clum A."/>
            <person name="Steindorff A."/>
            <person name="Ohm R.A."/>
            <person name="Martin F."/>
            <person name="Silar P."/>
            <person name="Natvig D.O."/>
            <person name="Lalanne C."/>
            <person name="Gautier V."/>
            <person name="Ament-Velasquez S.L."/>
            <person name="Kruys A."/>
            <person name="Hutchinson M.I."/>
            <person name="Powell A.J."/>
            <person name="Barry K."/>
            <person name="Miller A.N."/>
            <person name="Grigoriev I.V."/>
            <person name="Debuchy R."/>
            <person name="Gladieux P."/>
            <person name="Hiltunen Thoren M."/>
            <person name="Johannesson H."/>
        </authorList>
    </citation>
    <scope>NUCLEOTIDE SEQUENCE</scope>
    <source>
        <strain evidence="1">CBS 892.96</strain>
    </source>
</reference>
<dbReference type="Proteomes" id="UP001302321">
    <property type="component" value="Unassembled WGS sequence"/>
</dbReference>
<comment type="caution">
    <text evidence="1">The sequence shown here is derived from an EMBL/GenBank/DDBJ whole genome shotgun (WGS) entry which is preliminary data.</text>
</comment>
<organism evidence="1 2">
    <name type="scientific">Triangularia setosa</name>
    <dbReference type="NCBI Taxonomy" id="2587417"/>
    <lineage>
        <taxon>Eukaryota</taxon>
        <taxon>Fungi</taxon>
        <taxon>Dikarya</taxon>
        <taxon>Ascomycota</taxon>
        <taxon>Pezizomycotina</taxon>
        <taxon>Sordariomycetes</taxon>
        <taxon>Sordariomycetidae</taxon>
        <taxon>Sordariales</taxon>
        <taxon>Podosporaceae</taxon>
        <taxon>Triangularia</taxon>
    </lineage>
</organism>
<dbReference type="PANTHER" id="PTHR42037">
    <property type="match status" value="1"/>
</dbReference>
<gene>
    <name evidence="1" type="ORF">QBC36DRAFT_293307</name>
</gene>
<evidence type="ECO:0000313" key="2">
    <source>
        <dbReference type="Proteomes" id="UP001302321"/>
    </source>
</evidence>
<dbReference type="EMBL" id="MU866337">
    <property type="protein sequence ID" value="KAK4173522.1"/>
    <property type="molecule type" value="Genomic_DNA"/>
</dbReference>
<protein>
    <submittedName>
        <fullName evidence="1">Uncharacterized protein</fullName>
    </submittedName>
</protein>
<reference evidence="1" key="2">
    <citation type="submission" date="2023-05" db="EMBL/GenBank/DDBJ databases">
        <authorList>
            <consortium name="Lawrence Berkeley National Laboratory"/>
            <person name="Steindorff A."/>
            <person name="Hensen N."/>
            <person name="Bonometti L."/>
            <person name="Westerberg I."/>
            <person name="Brannstrom I.O."/>
            <person name="Guillou S."/>
            <person name="Cros-Aarteil S."/>
            <person name="Calhoun S."/>
            <person name="Haridas S."/>
            <person name="Kuo A."/>
            <person name="Mondo S."/>
            <person name="Pangilinan J."/>
            <person name="Riley R."/>
            <person name="Labutti K."/>
            <person name="Andreopoulos B."/>
            <person name="Lipzen A."/>
            <person name="Chen C."/>
            <person name="Yanf M."/>
            <person name="Daum C."/>
            <person name="Ng V."/>
            <person name="Clum A."/>
            <person name="Ohm R."/>
            <person name="Martin F."/>
            <person name="Silar P."/>
            <person name="Natvig D."/>
            <person name="Lalanne C."/>
            <person name="Gautier V."/>
            <person name="Ament-Velasquez S.L."/>
            <person name="Kruys A."/>
            <person name="Hutchinson M.I."/>
            <person name="Powell A.J."/>
            <person name="Barry K."/>
            <person name="Miller A.N."/>
            <person name="Grigoriev I.V."/>
            <person name="Debuchy R."/>
            <person name="Gladieux P."/>
            <person name="Thoren M.H."/>
            <person name="Johannesson H."/>
        </authorList>
    </citation>
    <scope>NUCLEOTIDE SEQUENCE</scope>
    <source>
        <strain evidence="1">CBS 892.96</strain>
    </source>
</reference>
<dbReference type="InterPro" id="IPR027796">
    <property type="entry name" value="OTT_1508_deam-like"/>
</dbReference>
<dbReference type="PANTHER" id="PTHR42037:SF1">
    <property type="match status" value="1"/>
</dbReference>
<dbReference type="AlphaFoldDB" id="A0AAN6W4I6"/>
<keyword evidence="2" id="KW-1185">Reference proteome</keyword>
<accession>A0AAN6W4I6</accession>
<name>A0AAN6W4I6_9PEZI</name>
<evidence type="ECO:0000313" key="1">
    <source>
        <dbReference type="EMBL" id="KAK4173522.1"/>
    </source>
</evidence>
<sequence>MCFSGSQALPLDNQQAKRFYEPLLLLCCLYIIFSGAENGVRPPDLDSPVDKNSQGTFSCFVNKLSQVCDSQRGGNTVTAFAVLQTGSIEYRFTSNQRTLAEFESTTRYVKNLLGILGGAQDNVIHEARQTPEDCQIFSTLIREVLQFNRPRITEYHIEHQFAKNLDFCISACSGSEFGTILVVLKSLTDATLDSTLPDIQFAVHGQRLLRAVSLTYNNPLHKDYLRDRTREDREGANQTPWTELYHGLGRLHSYTIAVTTFITARHRWPELFDQGFQVTYVPSSTPSDLPSIRRTSSGIIARLTNDPAVLEFFPRGSNNSAAKPAHLQDLTAELDRRIQRKYRLSQAIVHAEVHLADHILRESRTNPELRFFNEATIGRYIGASKPTCRLCHFYFSAPFASAAGRIQVRPTSHNYYHNWRVPDVYPEDGSAALQARKQVVEWMITNLKPEAARTVVERFAVKKGHDSNTYPSVPDTESLLSVQVGSVGSQSGGGESVRRLGAMEDIIAKLGGMRLGIEE</sequence>
<dbReference type="Pfam" id="PF14441">
    <property type="entry name" value="OTT_1508_deam"/>
    <property type="match status" value="1"/>
</dbReference>
<proteinExistence type="predicted"/>